<dbReference type="InParanoid" id="G4Z7R8"/>
<keyword evidence="3" id="KW-1185">Reference proteome</keyword>
<dbReference type="InterPro" id="IPR029526">
    <property type="entry name" value="PGBD"/>
</dbReference>
<dbReference type="Proteomes" id="UP000002640">
    <property type="component" value="Unassembled WGS sequence"/>
</dbReference>
<dbReference type="PANTHER" id="PTHR46599">
    <property type="entry name" value="PIGGYBAC TRANSPOSABLE ELEMENT-DERIVED PROTEIN 4"/>
    <property type="match status" value="1"/>
</dbReference>
<gene>
    <name evidence="2" type="ORF">PHYSODRAFT_490771</name>
</gene>
<accession>G4Z7R8</accession>
<protein>
    <recommendedName>
        <fullName evidence="1">PiggyBac transposable element-derived protein domain-containing protein</fullName>
    </recommendedName>
</protein>
<dbReference type="Pfam" id="PF13843">
    <property type="entry name" value="DDE_Tnp_1_7"/>
    <property type="match status" value="1"/>
</dbReference>
<dbReference type="GeneID" id="20656622"/>
<evidence type="ECO:0000313" key="3">
    <source>
        <dbReference type="Proteomes" id="UP000002640"/>
    </source>
</evidence>
<dbReference type="PANTHER" id="PTHR46599:SF3">
    <property type="entry name" value="PIGGYBAC TRANSPOSABLE ELEMENT-DERIVED PROTEIN 4"/>
    <property type="match status" value="1"/>
</dbReference>
<evidence type="ECO:0000259" key="1">
    <source>
        <dbReference type="Pfam" id="PF13843"/>
    </source>
</evidence>
<evidence type="ECO:0000313" key="2">
    <source>
        <dbReference type="EMBL" id="EGZ21822.1"/>
    </source>
</evidence>
<dbReference type="AlphaFoldDB" id="G4Z7R8"/>
<dbReference type="SMR" id="G4Z7R8"/>
<name>G4Z7R8_PHYSP</name>
<feature type="domain" description="PiggyBac transposable element-derived protein" evidence="1">
    <location>
        <begin position="16"/>
        <end position="122"/>
    </location>
</feature>
<dbReference type="RefSeq" id="XP_009524539.1">
    <property type="nucleotide sequence ID" value="XM_009526244.1"/>
</dbReference>
<sequence length="144" mass="16254">KKKHLGGPQTIDDKSGPSAVLRNMAHVIPADREEWHMMVTDRFYTSVALSLELLSRKIFTVGTIQTRRIGFPEALKDGKKKRPETIRRGAYRIARNKKVPEMVACVWMDSKPVHLLVTGASTHEQTTGTFDDVVADVYPSNFFL</sequence>
<reference evidence="2 3" key="1">
    <citation type="journal article" date="2006" name="Science">
        <title>Phytophthora genome sequences uncover evolutionary origins and mechanisms of pathogenesis.</title>
        <authorList>
            <person name="Tyler B.M."/>
            <person name="Tripathy S."/>
            <person name="Zhang X."/>
            <person name="Dehal P."/>
            <person name="Jiang R.H."/>
            <person name="Aerts A."/>
            <person name="Arredondo F.D."/>
            <person name="Baxter L."/>
            <person name="Bensasson D."/>
            <person name="Beynon J.L."/>
            <person name="Chapman J."/>
            <person name="Damasceno C.M."/>
            <person name="Dorrance A.E."/>
            <person name="Dou D."/>
            <person name="Dickerman A.W."/>
            <person name="Dubchak I.L."/>
            <person name="Garbelotto M."/>
            <person name="Gijzen M."/>
            <person name="Gordon S.G."/>
            <person name="Govers F."/>
            <person name="Grunwald N.J."/>
            <person name="Huang W."/>
            <person name="Ivors K.L."/>
            <person name="Jones R.W."/>
            <person name="Kamoun S."/>
            <person name="Krampis K."/>
            <person name="Lamour K.H."/>
            <person name="Lee M.K."/>
            <person name="McDonald W.H."/>
            <person name="Medina M."/>
            <person name="Meijer H.J."/>
            <person name="Nordberg E.K."/>
            <person name="Maclean D.J."/>
            <person name="Ospina-Giraldo M.D."/>
            <person name="Morris P.F."/>
            <person name="Phuntumart V."/>
            <person name="Putnam N.H."/>
            <person name="Rash S."/>
            <person name="Rose J.K."/>
            <person name="Sakihama Y."/>
            <person name="Salamov A.A."/>
            <person name="Savidor A."/>
            <person name="Scheuring C.F."/>
            <person name="Smith B.M."/>
            <person name="Sobral B.W."/>
            <person name="Terry A."/>
            <person name="Torto-Alalibo T.A."/>
            <person name="Win J."/>
            <person name="Xu Z."/>
            <person name="Zhang H."/>
            <person name="Grigoriev I.V."/>
            <person name="Rokhsar D.S."/>
            <person name="Boore J.L."/>
        </authorList>
    </citation>
    <scope>NUCLEOTIDE SEQUENCE [LARGE SCALE GENOMIC DNA]</scope>
    <source>
        <strain evidence="2 3">P6497</strain>
    </source>
</reference>
<dbReference type="KEGG" id="psoj:PHYSODRAFT_490771"/>
<proteinExistence type="predicted"/>
<organism evidence="2 3">
    <name type="scientific">Phytophthora sojae (strain P6497)</name>
    <name type="common">Soybean stem and root rot agent</name>
    <name type="synonym">Phytophthora megasperma f. sp. glycines</name>
    <dbReference type="NCBI Taxonomy" id="1094619"/>
    <lineage>
        <taxon>Eukaryota</taxon>
        <taxon>Sar</taxon>
        <taxon>Stramenopiles</taxon>
        <taxon>Oomycota</taxon>
        <taxon>Peronosporomycetes</taxon>
        <taxon>Peronosporales</taxon>
        <taxon>Peronosporaceae</taxon>
        <taxon>Phytophthora</taxon>
    </lineage>
</organism>
<dbReference type="EMBL" id="JH159153">
    <property type="protein sequence ID" value="EGZ21822.1"/>
    <property type="molecule type" value="Genomic_DNA"/>
</dbReference>
<feature type="non-terminal residue" evidence="2">
    <location>
        <position position="1"/>
    </location>
</feature>